<keyword evidence="1" id="KW-0472">Membrane</keyword>
<feature type="transmembrane region" description="Helical" evidence="1">
    <location>
        <begin position="565"/>
        <end position="586"/>
    </location>
</feature>
<feature type="transmembrane region" description="Helical" evidence="1">
    <location>
        <begin position="291"/>
        <end position="312"/>
    </location>
</feature>
<feature type="transmembrane region" description="Helical" evidence="1">
    <location>
        <begin position="260"/>
        <end position="285"/>
    </location>
</feature>
<feature type="transmembrane region" description="Helical" evidence="1">
    <location>
        <begin position="100"/>
        <end position="121"/>
    </location>
</feature>
<reference evidence="3" key="1">
    <citation type="journal article" date="2023" name="Mol. Phylogenet. Evol.">
        <title>Genome-scale phylogeny and comparative genomics of the fungal order Sordariales.</title>
        <authorList>
            <person name="Hensen N."/>
            <person name="Bonometti L."/>
            <person name="Westerberg I."/>
            <person name="Brannstrom I.O."/>
            <person name="Guillou S."/>
            <person name="Cros-Aarteil S."/>
            <person name="Calhoun S."/>
            <person name="Haridas S."/>
            <person name="Kuo A."/>
            <person name="Mondo S."/>
            <person name="Pangilinan J."/>
            <person name="Riley R."/>
            <person name="LaButti K."/>
            <person name="Andreopoulos B."/>
            <person name="Lipzen A."/>
            <person name="Chen C."/>
            <person name="Yan M."/>
            <person name="Daum C."/>
            <person name="Ng V."/>
            <person name="Clum A."/>
            <person name="Steindorff A."/>
            <person name="Ohm R.A."/>
            <person name="Martin F."/>
            <person name="Silar P."/>
            <person name="Natvig D.O."/>
            <person name="Lalanne C."/>
            <person name="Gautier V."/>
            <person name="Ament-Velasquez S.L."/>
            <person name="Kruys A."/>
            <person name="Hutchinson M.I."/>
            <person name="Powell A.J."/>
            <person name="Barry K."/>
            <person name="Miller A.N."/>
            <person name="Grigoriev I.V."/>
            <person name="Debuchy R."/>
            <person name="Gladieux P."/>
            <person name="Hiltunen Thoren M."/>
            <person name="Johannesson H."/>
        </authorList>
    </citation>
    <scope>NUCLEOTIDE SEQUENCE</scope>
    <source>
        <strain evidence="3">PSN293</strain>
    </source>
</reference>
<dbReference type="Proteomes" id="UP001301769">
    <property type="component" value="Unassembled WGS sequence"/>
</dbReference>
<feature type="signal peptide" evidence="2">
    <location>
        <begin position="1"/>
        <end position="26"/>
    </location>
</feature>
<dbReference type="EMBL" id="MU858237">
    <property type="protein sequence ID" value="KAK4208580.1"/>
    <property type="molecule type" value="Genomic_DNA"/>
</dbReference>
<organism evidence="3 4">
    <name type="scientific">Rhypophila decipiens</name>
    <dbReference type="NCBI Taxonomy" id="261697"/>
    <lineage>
        <taxon>Eukaryota</taxon>
        <taxon>Fungi</taxon>
        <taxon>Dikarya</taxon>
        <taxon>Ascomycota</taxon>
        <taxon>Pezizomycotina</taxon>
        <taxon>Sordariomycetes</taxon>
        <taxon>Sordariomycetidae</taxon>
        <taxon>Sordariales</taxon>
        <taxon>Naviculisporaceae</taxon>
        <taxon>Rhypophila</taxon>
    </lineage>
</organism>
<name>A0AAN6XZR6_9PEZI</name>
<sequence length="671" mass="75359">MGNSLSSPSRSALTVFLLLLTSTTTAQNFDICQTRAEQLWNQTSTFNYSSLEISQYLYHGPVVGLNHPFNRSEFVTLTTEGCRVLCNDPTDWYFTQNPTLALGIISNWVLPIIALLAALPYDSLHRRNAKAPWYHGRVARTLGALLNWLGSPQTALTATLFNIHQIRKCFLETNPAGVAADSSLLVAKKDAYYVLSALGQFRFKDPDSPDERLLGALIYGLFRPIMDGPREEDAPEARIKTTELLQEMAFQLRMLRRRGVYPALVSIVVFFVAYAVSLVLAFGGLGDRATAHSMALGLLVSWLPLMVLFTILDRNPVSADRSKKLITRWLWNADAVRRWAAKNPLPDEDEILWWSQEREDVIREAQRRTNDALRGVERDAELQKRARRHGQGWRLRETTSVTNLKPTADIELAEVHPDNTSQEAAAALSAQTVAESPSALFDEHILGFVGQGREITYCGLAHAVVNSVYDSHSDTRQIRPIASIVQEVRLELSGHRAKSWRVMSLVSMALVWLEIGMAYMISYNTPTVGFGCRSGSYIVYGVLSSIPWVLHSLPGFKHPSFRQRVWIHFFNGLGLLSLFFIIFAQFSGVFNNCFCKSGVSGFMDFANSDFYREHFDVNKYWTGAAIVGALPMVGSFLSSIILLMRLKPLWQASEQQIPPTRALRANMSWLI</sequence>
<gene>
    <name evidence="3" type="ORF">QBC37DRAFT_475951</name>
</gene>
<reference evidence="3" key="2">
    <citation type="submission" date="2023-05" db="EMBL/GenBank/DDBJ databases">
        <authorList>
            <consortium name="Lawrence Berkeley National Laboratory"/>
            <person name="Steindorff A."/>
            <person name="Hensen N."/>
            <person name="Bonometti L."/>
            <person name="Westerberg I."/>
            <person name="Brannstrom I.O."/>
            <person name="Guillou S."/>
            <person name="Cros-Aarteil S."/>
            <person name="Calhoun S."/>
            <person name="Haridas S."/>
            <person name="Kuo A."/>
            <person name="Mondo S."/>
            <person name="Pangilinan J."/>
            <person name="Riley R."/>
            <person name="Labutti K."/>
            <person name="Andreopoulos B."/>
            <person name="Lipzen A."/>
            <person name="Chen C."/>
            <person name="Yanf M."/>
            <person name="Daum C."/>
            <person name="Ng V."/>
            <person name="Clum A."/>
            <person name="Ohm R."/>
            <person name="Martin F."/>
            <person name="Silar P."/>
            <person name="Natvig D."/>
            <person name="Lalanne C."/>
            <person name="Gautier V."/>
            <person name="Ament-Velasquez S.L."/>
            <person name="Kruys A."/>
            <person name="Hutchinson M.I."/>
            <person name="Powell A.J."/>
            <person name="Barry K."/>
            <person name="Miller A.N."/>
            <person name="Grigoriev I.V."/>
            <person name="Debuchy R."/>
            <person name="Gladieux P."/>
            <person name="Thoren M.H."/>
            <person name="Johannesson H."/>
        </authorList>
    </citation>
    <scope>NUCLEOTIDE SEQUENCE</scope>
    <source>
        <strain evidence="3">PSN293</strain>
    </source>
</reference>
<proteinExistence type="predicted"/>
<evidence type="ECO:0000313" key="4">
    <source>
        <dbReference type="Proteomes" id="UP001301769"/>
    </source>
</evidence>
<feature type="chain" id="PRO_5042912448" evidence="2">
    <location>
        <begin position="27"/>
        <end position="671"/>
    </location>
</feature>
<protein>
    <submittedName>
        <fullName evidence="3">Uncharacterized protein</fullName>
    </submittedName>
</protein>
<dbReference type="AlphaFoldDB" id="A0AAN6XZR6"/>
<keyword evidence="2" id="KW-0732">Signal</keyword>
<accession>A0AAN6XZR6</accession>
<feature type="transmembrane region" description="Helical" evidence="1">
    <location>
        <begin position="534"/>
        <end position="553"/>
    </location>
</feature>
<feature type="transmembrane region" description="Helical" evidence="1">
    <location>
        <begin position="502"/>
        <end position="522"/>
    </location>
</feature>
<feature type="transmembrane region" description="Helical" evidence="1">
    <location>
        <begin position="620"/>
        <end position="643"/>
    </location>
</feature>
<evidence type="ECO:0000313" key="3">
    <source>
        <dbReference type="EMBL" id="KAK4208580.1"/>
    </source>
</evidence>
<keyword evidence="4" id="KW-1185">Reference proteome</keyword>
<keyword evidence="1" id="KW-1133">Transmembrane helix</keyword>
<evidence type="ECO:0000256" key="2">
    <source>
        <dbReference type="SAM" id="SignalP"/>
    </source>
</evidence>
<keyword evidence="1" id="KW-0812">Transmembrane</keyword>
<comment type="caution">
    <text evidence="3">The sequence shown here is derived from an EMBL/GenBank/DDBJ whole genome shotgun (WGS) entry which is preliminary data.</text>
</comment>
<evidence type="ECO:0000256" key="1">
    <source>
        <dbReference type="SAM" id="Phobius"/>
    </source>
</evidence>